<dbReference type="PROSITE" id="PS51900">
    <property type="entry name" value="CB"/>
    <property type="match status" value="1"/>
</dbReference>
<dbReference type="GO" id="GO:0003677">
    <property type="term" value="F:DNA binding"/>
    <property type="evidence" value="ECO:0007669"/>
    <property type="project" value="UniProtKB-UniRule"/>
</dbReference>
<evidence type="ECO:0000313" key="8">
    <source>
        <dbReference type="EMBL" id="TMO69008.1"/>
    </source>
</evidence>
<organism evidence="8 9">
    <name type="scientific">Pseudoalteromonas aurantia</name>
    <dbReference type="NCBI Taxonomy" id="43654"/>
    <lineage>
        <taxon>Bacteria</taxon>
        <taxon>Pseudomonadati</taxon>
        <taxon>Pseudomonadota</taxon>
        <taxon>Gammaproteobacteria</taxon>
        <taxon>Alteromonadales</taxon>
        <taxon>Pseudoalteromonadaceae</taxon>
        <taxon>Pseudoalteromonas</taxon>
    </lineage>
</organism>
<evidence type="ECO:0000259" key="7">
    <source>
        <dbReference type="PROSITE" id="PS51900"/>
    </source>
</evidence>
<evidence type="ECO:0000256" key="3">
    <source>
        <dbReference type="ARBA" id="ARBA00023125"/>
    </source>
</evidence>
<accession>A0A5S3VAN0</accession>
<dbReference type="Gene3D" id="1.10.443.10">
    <property type="entry name" value="Intergrase catalytic core"/>
    <property type="match status" value="1"/>
</dbReference>
<dbReference type="CDD" id="cd00397">
    <property type="entry name" value="DNA_BRE_C"/>
    <property type="match status" value="1"/>
</dbReference>
<keyword evidence="3 5" id="KW-0238">DNA-binding</keyword>
<reference evidence="8 9" key="1">
    <citation type="submission" date="2018-01" db="EMBL/GenBank/DDBJ databases">
        <authorList>
            <person name="Paulsen S."/>
            <person name="Gram L.K."/>
        </authorList>
    </citation>
    <scope>NUCLEOTIDE SEQUENCE [LARGE SCALE GENOMIC DNA]</scope>
    <source>
        <strain evidence="8 9">S3790</strain>
    </source>
</reference>
<dbReference type="Gene3D" id="1.10.150.130">
    <property type="match status" value="1"/>
</dbReference>
<feature type="domain" description="Tyr recombinase" evidence="6">
    <location>
        <begin position="217"/>
        <end position="406"/>
    </location>
</feature>
<dbReference type="PANTHER" id="PTHR30349">
    <property type="entry name" value="PHAGE INTEGRASE-RELATED"/>
    <property type="match status" value="1"/>
</dbReference>
<dbReference type="Proteomes" id="UP000307217">
    <property type="component" value="Unassembled WGS sequence"/>
</dbReference>
<dbReference type="EMBL" id="PNBX01000026">
    <property type="protein sequence ID" value="TMO69008.1"/>
    <property type="molecule type" value="Genomic_DNA"/>
</dbReference>
<dbReference type="GO" id="GO:0006310">
    <property type="term" value="P:DNA recombination"/>
    <property type="evidence" value="ECO:0007669"/>
    <property type="project" value="UniProtKB-KW"/>
</dbReference>
<dbReference type="InterPro" id="IPR002104">
    <property type="entry name" value="Integrase_catalytic"/>
</dbReference>
<dbReference type="OrthoDB" id="6398990at2"/>
<keyword evidence="2" id="KW-0229">DNA integration</keyword>
<evidence type="ECO:0000256" key="2">
    <source>
        <dbReference type="ARBA" id="ARBA00022908"/>
    </source>
</evidence>
<dbReference type="InterPro" id="IPR011010">
    <property type="entry name" value="DNA_brk_join_enz"/>
</dbReference>
<dbReference type="InterPro" id="IPR010998">
    <property type="entry name" value="Integrase_recombinase_N"/>
</dbReference>
<dbReference type="PANTHER" id="PTHR30349:SF64">
    <property type="entry name" value="PROPHAGE INTEGRASE INTD-RELATED"/>
    <property type="match status" value="1"/>
</dbReference>
<keyword evidence="4" id="KW-0233">DNA recombination</keyword>
<reference evidence="9" key="2">
    <citation type="submission" date="2019-06" db="EMBL/GenBank/DDBJ databases">
        <title>Co-occurence of chitin degradation, pigmentation and bioactivity in marine Pseudoalteromonas.</title>
        <authorList>
            <person name="Sonnenschein E.C."/>
            <person name="Bech P.K."/>
        </authorList>
    </citation>
    <scope>NUCLEOTIDE SEQUENCE [LARGE SCALE GENOMIC DNA]</scope>
    <source>
        <strain evidence="9">S3790</strain>
    </source>
</reference>
<evidence type="ECO:0000256" key="5">
    <source>
        <dbReference type="PROSITE-ProRule" id="PRU01248"/>
    </source>
</evidence>
<dbReference type="InterPro" id="IPR013762">
    <property type="entry name" value="Integrase-like_cat_sf"/>
</dbReference>
<comment type="caution">
    <text evidence="8">The sequence shown here is derived from an EMBL/GenBank/DDBJ whole genome shotgun (WGS) entry which is preliminary data.</text>
</comment>
<dbReference type="InterPro" id="IPR050090">
    <property type="entry name" value="Tyrosine_recombinase_XerCD"/>
</dbReference>
<dbReference type="PROSITE" id="PS51898">
    <property type="entry name" value="TYR_RECOMBINASE"/>
    <property type="match status" value="1"/>
</dbReference>
<evidence type="ECO:0000259" key="6">
    <source>
        <dbReference type="PROSITE" id="PS51898"/>
    </source>
</evidence>
<protein>
    <recommendedName>
        <fullName evidence="10">Integrase</fullName>
    </recommendedName>
</protein>
<evidence type="ECO:0000256" key="1">
    <source>
        <dbReference type="ARBA" id="ARBA00008857"/>
    </source>
</evidence>
<evidence type="ECO:0000256" key="4">
    <source>
        <dbReference type="ARBA" id="ARBA00023172"/>
    </source>
</evidence>
<evidence type="ECO:0000313" key="9">
    <source>
        <dbReference type="Proteomes" id="UP000307217"/>
    </source>
</evidence>
<dbReference type="GO" id="GO:0015074">
    <property type="term" value="P:DNA integration"/>
    <property type="evidence" value="ECO:0007669"/>
    <property type="project" value="UniProtKB-KW"/>
</dbReference>
<dbReference type="SUPFAM" id="SSF56349">
    <property type="entry name" value="DNA breaking-rejoining enzymes"/>
    <property type="match status" value="1"/>
</dbReference>
<name>A0A5S3VAN0_9GAMM</name>
<evidence type="ECO:0008006" key="10">
    <source>
        <dbReference type="Google" id="ProtNLM"/>
    </source>
</evidence>
<dbReference type="AlphaFoldDB" id="A0A5S3VAN0"/>
<dbReference type="InterPro" id="IPR044068">
    <property type="entry name" value="CB"/>
</dbReference>
<feature type="domain" description="Core-binding (CB)" evidence="7">
    <location>
        <begin position="103"/>
        <end position="190"/>
    </location>
</feature>
<dbReference type="Pfam" id="PF00589">
    <property type="entry name" value="Phage_integrase"/>
    <property type="match status" value="1"/>
</dbReference>
<comment type="similarity">
    <text evidence="1">Belongs to the 'phage' integrase family.</text>
</comment>
<proteinExistence type="inferred from homology"/>
<gene>
    <name evidence="8" type="ORF">CWC19_06950</name>
</gene>
<sequence length="411" mass="48712">MIQHYKWAKLFGHVGQSMARKLFIKDEKNGVWVGQFPPSCGWQAGRKGIRRTLCKLIDISHLDETLRTQRLVQLYEQKSWEIKNKTKLKEQQLATEKKERSEMSFRNAANQWLSEVKSLKNGRTYTSYKSTISYYISALGDHPLKHFERSHNIRFLEYLQDEATYQNKPLSKATQNYHMRQLQIFITWSYDNELFHKQIKLKKPAKPKKDMETFDIEHLRILKSHIAKRLEDEVKPREILNLRNMQRAFFMATNSLMRIGAIDAMRLDWIDMEQRVIRISNNPDRDFYNKKLKHPIKPINDELYDFLKNDLAQRDKREVYFLDNGTGKNWYADRAGPSKYATKICKECNLPKLKPFHWGMRATMITYLLNNGANIKDVQELADHDDIQTTILYHNSRTVKQRNAVDAIPKI</sequence>